<dbReference type="EMBL" id="FUHU01000041">
    <property type="protein sequence ID" value="SJM64731.1"/>
    <property type="molecule type" value="Genomic_DNA"/>
</dbReference>
<dbReference type="InterPro" id="IPR036291">
    <property type="entry name" value="NAD(P)-bd_dom_sf"/>
</dbReference>
<comment type="subcellular location">
    <subcellularLocation>
        <location evidence="5">Cytoplasm</location>
    </subcellularLocation>
</comment>
<comment type="catalytic activity">
    <reaction evidence="5">
        <text>L-proline + NAD(+) = (S)-1-pyrroline-5-carboxylate + NADH + 2 H(+)</text>
        <dbReference type="Rhea" id="RHEA:14105"/>
        <dbReference type="ChEBI" id="CHEBI:15378"/>
        <dbReference type="ChEBI" id="CHEBI:17388"/>
        <dbReference type="ChEBI" id="CHEBI:57540"/>
        <dbReference type="ChEBI" id="CHEBI:57945"/>
        <dbReference type="ChEBI" id="CHEBI:60039"/>
        <dbReference type="EC" id="1.5.1.2"/>
    </reaction>
</comment>
<keyword evidence="5" id="KW-0028">Amino-acid biosynthesis</keyword>
<dbReference type="InterPro" id="IPR000304">
    <property type="entry name" value="Pyrroline-COOH_reductase"/>
</dbReference>
<dbReference type="SUPFAM" id="SSF51735">
    <property type="entry name" value="NAD(P)-binding Rossmann-fold domains"/>
    <property type="match status" value="1"/>
</dbReference>
<dbReference type="GO" id="GO:0055129">
    <property type="term" value="P:L-proline biosynthetic process"/>
    <property type="evidence" value="ECO:0007669"/>
    <property type="project" value="UniProtKB-UniRule"/>
</dbReference>
<name>A0A1R4G962_9MICO</name>
<dbReference type="HAMAP" id="MF_01925">
    <property type="entry name" value="P5C_reductase"/>
    <property type="match status" value="1"/>
</dbReference>
<dbReference type="GO" id="GO:0004735">
    <property type="term" value="F:pyrroline-5-carboxylate reductase activity"/>
    <property type="evidence" value="ECO:0007669"/>
    <property type="project" value="UniProtKB-UniRule"/>
</dbReference>
<dbReference type="GO" id="GO:0005737">
    <property type="term" value="C:cytoplasm"/>
    <property type="evidence" value="ECO:0007669"/>
    <property type="project" value="UniProtKB-SubCell"/>
</dbReference>
<comment type="similarity">
    <text evidence="1 5">Belongs to the pyrroline-5-carboxylate reductase family.</text>
</comment>
<dbReference type="Pfam" id="PF03807">
    <property type="entry name" value="F420_oxidored"/>
    <property type="match status" value="1"/>
</dbReference>
<evidence type="ECO:0000256" key="5">
    <source>
        <dbReference type="HAMAP-Rule" id="MF_01925"/>
    </source>
</evidence>
<feature type="binding site" evidence="7">
    <location>
        <position position="39"/>
    </location>
    <ligand>
        <name>NADP(+)</name>
        <dbReference type="ChEBI" id="CHEBI:58349"/>
    </ligand>
</feature>
<dbReference type="InterPro" id="IPR029036">
    <property type="entry name" value="P5CR_dimer"/>
</dbReference>
<dbReference type="UniPathway" id="UPA00098">
    <property type="reaction ID" value="UER00361"/>
</dbReference>
<dbReference type="Proteomes" id="UP000195787">
    <property type="component" value="Unassembled WGS sequence"/>
</dbReference>
<feature type="domain" description="Pyrroline-5-carboxylate reductase dimerisation" evidence="9">
    <location>
        <begin position="170"/>
        <end position="274"/>
    </location>
</feature>
<protein>
    <recommendedName>
        <fullName evidence="5 6">Pyrroline-5-carboxylate reductase</fullName>
        <shortName evidence="5">P5C reductase</shortName>
        <shortName evidence="5">P5CR</shortName>
        <ecNumber evidence="5 6">1.5.1.2</ecNumber>
    </recommendedName>
    <alternativeName>
        <fullName evidence="5">PCA reductase</fullName>
    </alternativeName>
</protein>
<evidence type="ECO:0000256" key="1">
    <source>
        <dbReference type="ARBA" id="ARBA00005525"/>
    </source>
</evidence>
<comment type="function">
    <text evidence="4 5">Catalyzes the reduction of 1-pyrroline-5-carboxylate (PCA) to L-proline.</text>
</comment>
<evidence type="ECO:0000256" key="6">
    <source>
        <dbReference type="NCBIfam" id="TIGR00112"/>
    </source>
</evidence>
<feature type="binding site" evidence="7">
    <location>
        <begin position="12"/>
        <end position="17"/>
    </location>
    <ligand>
        <name>NADP(+)</name>
        <dbReference type="ChEBI" id="CHEBI:58349"/>
    </ligand>
</feature>
<comment type="pathway">
    <text evidence="5">Amino-acid biosynthesis; L-proline biosynthesis; L-proline from L-glutamate 5-semialdehyde: step 1/1.</text>
</comment>
<dbReference type="OrthoDB" id="9805754at2"/>
<sequence length="277" mass="28345">MNISAKPSIAFLGTGSMSGAILSGLLENAEAFGAVSATTRSAASRDALPSGTAESVALADEPGANQRLAAASDVVVLGVKPAQIGDLASEISESLRPGTLVISVAAGITIEALESCLPESVAVVRSMPNTPSHVGLGVTGIAAGSAATDEHVELARSIFEAVGDVLVVEEDQIDPLSAISGSGPAYVYLFAEAWTQVALDLGFTAEQAAVMVQGTFKGASELMVRSDDEPSELRRKVTSPKGTTEQLIKVLQDAELEPLFARAADAAIKRAKELAAE</sequence>
<accession>A0A1R4G962</accession>
<comment type="catalytic activity">
    <reaction evidence="5">
        <text>L-proline + NADP(+) = (S)-1-pyrroline-5-carboxylate + NADPH + 2 H(+)</text>
        <dbReference type="Rhea" id="RHEA:14109"/>
        <dbReference type="ChEBI" id="CHEBI:15378"/>
        <dbReference type="ChEBI" id="CHEBI:17388"/>
        <dbReference type="ChEBI" id="CHEBI:57783"/>
        <dbReference type="ChEBI" id="CHEBI:58349"/>
        <dbReference type="ChEBI" id="CHEBI:60039"/>
        <dbReference type="EC" id="1.5.1.2"/>
    </reaction>
</comment>
<evidence type="ECO:0000259" key="9">
    <source>
        <dbReference type="Pfam" id="PF14748"/>
    </source>
</evidence>
<dbReference type="SUPFAM" id="SSF48179">
    <property type="entry name" value="6-phosphogluconate dehydrogenase C-terminal domain-like"/>
    <property type="match status" value="1"/>
</dbReference>
<feature type="binding site" evidence="7">
    <location>
        <position position="65"/>
    </location>
    <ligand>
        <name>NADPH</name>
        <dbReference type="ChEBI" id="CHEBI:57783"/>
    </ligand>
</feature>
<keyword evidence="5" id="KW-0641">Proline biosynthesis</keyword>
<feature type="domain" description="Pyrroline-5-carboxylate reductase catalytic N-terminal" evidence="8">
    <location>
        <begin position="9"/>
        <end position="107"/>
    </location>
</feature>
<gene>
    <name evidence="5" type="primary">proC</name>
    <name evidence="10" type="ORF">CZ674_10035</name>
</gene>
<dbReference type="Gene3D" id="3.40.50.720">
    <property type="entry name" value="NAD(P)-binding Rossmann-like Domain"/>
    <property type="match status" value="1"/>
</dbReference>
<organism evidence="10 11">
    <name type="scientific">Agrococcus casei LMG 22410</name>
    <dbReference type="NCBI Taxonomy" id="1255656"/>
    <lineage>
        <taxon>Bacteria</taxon>
        <taxon>Bacillati</taxon>
        <taxon>Actinomycetota</taxon>
        <taxon>Actinomycetes</taxon>
        <taxon>Micrococcales</taxon>
        <taxon>Microbacteriaceae</taxon>
        <taxon>Agrococcus</taxon>
    </lineage>
</organism>
<dbReference type="Gene3D" id="1.10.3730.10">
    <property type="entry name" value="ProC C-terminal domain-like"/>
    <property type="match status" value="1"/>
</dbReference>
<evidence type="ECO:0000313" key="10">
    <source>
        <dbReference type="EMBL" id="SJM64731.1"/>
    </source>
</evidence>
<dbReference type="NCBIfam" id="TIGR00112">
    <property type="entry name" value="proC"/>
    <property type="match status" value="1"/>
</dbReference>
<evidence type="ECO:0000256" key="4">
    <source>
        <dbReference type="ARBA" id="ARBA00058118"/>
    </source>
</evidence>
<dbReference type="FunFam" id="1.10.3730.10:FF:000001">
    <property type="entry name" value="Pyrroline-5-carboxylate reductase"/>
    <property type="match status" value="1"/>
</dbReference>
<dbReference type="PIRSF" id="PIRSF000193">
    <property type="entry name" value="Pyrrol-5-carb_rd"/>
    <property type="match status" value="1"/>
</dbReference>
<keyword evidence="2 5" id="KW-0521">NADP</keyword>
<dbReference type="InterPro" id="IPR008927">
    <property type="entry name" value="6-PGluconate_DH-like_C_sf"/>
</dbReference>
<dbReference type="RefSeq" id="WP_086992412.1">
    <property type="nucleotide sequence ID" value="NZ_FUHU01000041.1"/>
</dbReference>
<proteinExistence type="inferred from homology"/>
<evidence type="ECO:0000256" key="2">
    <source>
        <dbReference type="ARBA" id="ARBA00022857"/>
    </source>
</evidence>
<keyword evidence="3 5" id="KW-0560">Oxidoreductase</keyword>
<dbReference type="PANTHER" id="PTHR11645">
    <property type="entry name" value="PYRROLINE-5-CARBOXYLATE REDUCTASE"/>
    <property type="match status" value="1"/>
</dbReference>
<keyword evidence="11" id="KW-1185">Reference proteome</keyword>
<evidence type="ECO:0000256" key="7">
    <source>
        <dbReference type="PIRSR" id="PIRSR000193-1"/>
    </source>
</evidence>
<evidence type="ECO:0000256" key="3">
    <source>
        <dbReference type="ARBA" id="ARBA00023002"/>
    </source>
</evidence>
<dbReference type="GeneID" id="303173551"/>
<reference evidence="10 11" key="1">
    <citation type="submission" date="2017-02" db="EMBL/GenBank/DDBJ databases">
        <authorList>
            <person name="Peterson S.W."/>
        </authorList>
    </citation>
    <scope>NUCLEOTIDE SEQUENCE [LARGE SCALE GENOMIC DNA]</scope>
    <source>
        <strain evidence="10 11">LMG 22410</strain>
    </source>
</reference>
<evidence type="ECO:0000313" key="11">
    <source>
        <dbReference type="Proteomes" id="UP000195787"/>
    </source>
</evidence>
<evidence type="ECO:0000259" key="8">
    <source>
        <dbReference type="Pfam" id="PF03807"/>
    </source>
</evidence>
<dbReference type="Pfam" id="PF14748">
    <property type="entry name" value="P5CR_dimer"/>
    <property type="match status" value="1"/>
</dbReference>
<dbReference type="AlphaFoldDB" id="A0A1R4G962"/>
<dbReference type="InterPro" id="IPR028939">
    <property type="entry name" value="P5C_Rdtase_cat_N"/>
</dbReference>
<dbReference type="PANTHER" id="PTHR11645:SF0">
    <property type="entry name" value="PYRROLINE-5-CARBOXYLATE REDUCTASE 3"/>
    <property type="match status" value="1"/>
</dbReference>
<dbReference type="EC" id="1.5.1.2" evidence="5 6"/>
<keyword evidence="5" id="KW-0963">Cytoplasm</keyword>